<dbReference type="Gene3D" id="1.20.1250.20">
    <property type="entry name" value="MFS general substrate transporter like domains"/>
    <property type="match status" value="1"/>
</dbReference>
<feature type="transmembrane region" description="Helical" evidence="7">
    <location>
        <begin position="369"/>
        <end position="389"/>
    </location>
</feature>
<feature type="transmembrane region" description="Helical" evidence="7">
    <location>
        <begin position="103"/>
        <end position="124"/>
    </location>
</feature>
<feature type="transmembrane region" description="Helical" evidence="7">
    <location>
        <begin position="343"/>
        <end position="363"/>
    </location>
</feature>
<reference evidence="10" key="1">
    <citation type="journal article" date="2019" name="Int. J. Syst. Evol. Microbiol.">
        <title>The Global Catalogue of Microorganisms (GCM) 10K type strain sequencing project: providing services to taxonomists for standard genome sequencing and annotation.</title>
        <authorList>
            <consortium name="The Broad Institute Genomics Platform"/>
            <consortium name="The Broad Institute Genome Sequencing Center for Infectious Disease"/>
            <person name="Wu L."/>
            <person name="Ma J."/>
        </authorList>
    </citation>
    <scope>NUCLEOTIDE SEQUENCE [LARGE SCALE GENOMIC DNA]</scope>
    <source>
        <strain evidence="10">JCM 4816</strain>
    </source>
</reference>
<dbReference type="InterPro" id="IPR005829">
    <property type="entry name" value="Sugar_transporter_CS"/>
</dbReference>
<feature type="transmembrane region" description="Helical" evidence="7">
    <location>
        <begin position="280"/>
        <end position="300"/>
    </location>
</feature>
<evidence type="ECO:0000259" key="8">
    <source>
        <dbReference type="PROSITE" id="PS50850"/>
    </source>
</evidence>
<dbReference type="Proteomes" id="UP001596174">
    <property type="component" value="Unassembled WGS sequence"/>
</dbReference>
<accession>A0ABW1G2T7</accession>
<feature type="transmembrane region" description="Helical" evidence="7">
    <location>
        <begin position="51"/>
        <end position="71"/>
    </location>
</feature>
<evidence type="ECO:0000256" key="1">
    <source>
        <dbReference type="ARBA" id="ARBA00004651"/>
    </source>
</evidence>
<feature type="transmembrane region" description="Helical" evidence="7">
    <location>
        <begin position="306"/>
        <end position="331"/>
    </location>
</feature>
<evidence type="ECO:0000256" key="2">
    <source>
        <dbReference type="ARBA" id="ARBA00022448"/>
    </source>
</evidence>
<evidence type="ECO:0000256" key="6">
    <source>
        <dbReference type="ARBA" id="ARBA00023136"/>
    </source>
</evidence>
<keyword evidence="2" id="KW-0813">Transport</keyword>
<feature type="transmembrane region" description="Helical" evidence="7">
    <location>
        <begin position="246"/>
        <end position="268"/>
    </location>
</feature>
<feature type="transmembrane region" description="Helical" evidence="7">
    <location>
        <begin position="216"/>
        <end position="234"/>
    </location>
</feature>
<comment type="subcellular location">
    <subcellularLocation>
        <location evidence="1">Cell membrane</location>
        <topology evidence="1">Multi-pass membrane protein</topology>
    </subcellularLocation>
</comment>
<feature type="domain" description="Major facilitator superfamily (MFS) profile" evidence="8">
    <location>
        <begin position="1"/>
        <end position="393"/>
    </location>
</feature>
<feature type="transmembrane region" description="Helical" evidence="7">
    <location>
        <begin position="164"/>
        <end position="186"/>
    </location>
</feature>
<evidence type="ECO:0000313" key="9">
    <source>
        <dbReference type="EMBL" id="MFC5908743.1"/>
    </source>
</evidence>
<comment type="caution">
    <text evidence="9">The sequence shown here is derived from an EMBL/GenBank/DDBJ whole genome shotgun (WGS) entry which is preliminary data.</text>
</comment>
<evidence type="ECO:0000313" key="10">
    <source>
        <dbReference type="Proteomes" id="UP001596174"/>
    </source>
</evidence>
<keyword evidence="6 7" id="KW-0472">Membrane</keyword>
<name>A0ABW1G2T7_9ACTN</name>
<dbReference type="InterPro" id="IPR011701">
    <property type="entry name" value="MFS"/>
</dbReference>
<protein>
    <submittedName>
        <fullName evidence="9">MFS transporter</fullName>
    </submittedName>
</protein>
<dbReference type="PROSITE" id="PS00216">
    <property type="entry name" value="SUGAR_TRANSPORT_1"/>
    <property type="match status" value="1"/>
</dbReference>
<evidence type="ECO:0000256" key="5">
    <source>
        <dbReference type="ARBA" id="ARBA00022989"/>
    </source>
</evidence>
<dbReference type="PANTHER" id="PTHR23517">
    <property type="entry name" value="RESISTANCE PROTEIN MDTM, PUTATIVE-RELATED-RELATED"/>
    <property type="match status" value="1"/>
</dbReference>
<dbReference type="EMBL" id="JBHSQJ010000064">
    <property type="protein sequence ID" value="MFC5908743.1"/>
    <property type="molecule type" value="Genomic_DNA"/>
</dbReference>
<dbReference type="PROSITE" id="PS50850">
    <property type="entry name" value="MFS"/>
    <property type="match status" value="1"/>
</dbReference>
<dbReference type="RefSeq" id="WP_380583907.1">
    <property type="nucleotide sequence ID" value="NZ_JBHSQJ010000064.1"/>
</dbReference>
<dbReference type="PANTHER" id="PTHR23517:SF2">
    <property type="entry name" value="MULTIDRUG RESISTANCE PROTEIN MDTH"/>
    <property type="match status" value="1"/>
</dbReference>
<keyword evidence="3" id="KW-1003">Cell membrane</keyword>
<dbReference type="InterPro" id="IPR036259">
    <property type="entry name" value="MFS_trans_sf"/>
</dbReference>
<keyword evidence="10" id="KW-1185">Reference proteome</keyword>
<feature type="transmembrane region" description="Helical" evidence="7">
    <location>
        <begin position="136"/>
        <end position="158"/>
    </location>
</feature>
<evidence type="ECO:0000256" key="4">
    <source>
        <dbReference type="ARBA" id="ARBA00022692"/>
    </source>
</evidence>
<dbReference type="SUPFAM" id="SSF103473">
    <property type="entry name" value="MFS general substrate transporter"/>
    <property type="match status" value="1"/>
</dbReference>
<dbReference type="InterPro" id="IPR050171">
    <property type="entry name" value="MFS_Transporters"/>
</dbReference>
<proteinExistence type="predicted"/>
<evidence type="ECO:0000256" key="7">
    <source>
        <dbReference type="SAM" id="Phobius"/>
    </source>
</evidence>
<feature type="transmembrane region" description="Helical" evidence="7">
    <location>
        <begin position="15"/>
        <end position="39"/>
    </location>
</feature>
<evidence type="ECO:0000256" key="3">
    <source>
        <dbReference type="ARBA" id="ARBA00022475"/>
    </source>
</evidence>
<organism evidence="9 10">
    <name type="scientific">Streptacidiphilus monticola</name>
    <dbReference type="NCBI Taxonomy" id="2161674"/>
    <lineage>
        <taxon>Bacteria</taxon>
        <taxon>Bacillati</taxon>
        <taxon>Actinomycetota</taxon>
        <taxon>Actinomycetes</taxon>
        <taxon>Kitasatosporales</taxon>
        <taxon>Streptomycetaceae</taxon>
        <taxon>Streptacidiphilus</taxon>
    </lineage>
</organism>
<dbReference type="InterPro" id="IPR020846">
    <property type="entry name" value="MFS_dom"/>
</dbReference>
<keyword evidence="4 7" id="KW-0812">Transmembrane</keyword>
<keyword evidence="5 7" id="KW-1133">Transmembrane helix</keyword>
<gene>
    <name evidence="9" type="ORF">ACFP3V_16165</name>
</gene>
<dbReference type="Pfam" id="PF07690">
    <property type="entry name" value="MFS_1"/>
    <property type="match status" value="1"/>
</dbReference>
<sequence>MSSLRSVYLGLPRPVWTLFAGTMVNRLGYVVTPFLVFYLGSRGVSTRDIPWVLGALGVGNLLGPALGGLLADGIGRRTTMLVGLLGTAAAQGALYLAPGPVTMSGAALLLSTSGATVSPAAYALMADSVEADRRQAAYGLFGWGINLGTAVAGVLGGFLAAHGYWLLFAVDAGTALGYAAVVLALLPRDRQSAARPGGATSDADGVGYGVVLRDRLLLSLLGLFGVSLFVYSLTESVLPLAIRDAGLSPAVYGAMAAVNAVVVVVLQPMATARLARFPQLPVQVGASVLIVSGVALTGAARSPLAFALTVLLWSVGEAAASGIAAATVANLAPAHARGRYQGAFGWVWGVARCTSLTLGVVVYTDLGPGVLWTATLGAGLAAAFGTLVLRTRMYALTEVADAPPEAARMVATVPLPEAEDEGDKAVTC</sequence>